<evidence type="ECO:0000259" key="1">
    <source>
        <dbReference type="Pfam" id="PF07179"/>
    </source>
</evidence>
<dbReference type="InterPro" id="IPR009839">
    <property type="entry name" value="SseB_N"/>
</dbReference>
<keyword evidence="3" id="KW-1185">Reference proteome</keyword>
<evidence type="ECO:0000313" key="3">
    <source>
        <dbReference type="Proteomes" id="UP001499895"/>
    </source>
</evidence>
<dbReference type="RefSeq" id="WP_344090604.1">
    <property type="nucleotide sequence ID" value="NZ_BAAAHB010000029.1"/>
</dbReference>
<feature type="domain" description="SseB protein N-terminal" evidence="1">
    <location>
        <begin position="9"/>
        <end position="106"/>
    </location>
</feature>
<proteinExistence type="predicted"/>
<protein>
    <recommendedName>
        <fullName evidence="1">SseB protein N-terminal domain-containing protein</fullName>
    </recommendedName>
</protein>
<name>A0ABN1A309_9ACTN</name>
<accession>A0ABN1A309</accession>
<dbReference type="Proteomes" id="UP001499895">
    <property type="component" value="Unassembled WGS sequence"/>
</dbReference>
<reference evidence="2 3" key="1">
    <citation type="journal article" date="2019" name="Int. J. Syst. Evol. Microbiol.">
        <title>The Global Catalogue of Microorganisms (GCM) 10K type strain sequencing project: providing services to taxonomists for standard genome sequencing and annotation.</title>
        <authorList>
            <consortium name="The Broad Institute Genomics Platform"/>
            <consortium name="The Broad Institute Genome Sequencing Center for Infectious Disease"/>
            <person name="Wu L."/>
            <person name="Ma J."/>
        </authorList>
    </citation>
    <scope>NUCLEOTIDE SEQUENCE [LARGE SCALE GENOMIC DNA]</scope>
    <source>
        <strain evidence="2 3">JCM 10649</strain>
    </source>
</reference>
<evidence type="ECO:0000313" key="2">
    <source>
        <dbReference type="EMBL" id="GAA0466298.1"/>
    </source>
</evidence>
<gene>
    <name evidence="2" type="ORF">GCM10009544_30720</name>
</gene>
<dbReference type="EMBL" id="BAAAHB010000029">
    <property type="protein sequence ID" value="GAA0466298.1"/>
    <property type="molecule type" value="Genomic_DNA"/>
</dbReference>
<sequence length="139" mass="13917">MSLTDEVVALHAGRPHPAALVGEFRRAAVLVPLDERGGLLTVSFGGVWWVHAFTDEAALARFTGGAGAEYLTVLGARLLDVVVPGVGEPAGVALDVGGERPALFPPVAGIVPDAATVDAATVDAAVSDAAVSDVAGGRP</sequence>
<comment type="caution">
    <text evidence="2">The sequence shown here is derived from an EMBL/GenBank/DDBJ whole genome shotgun (WGS) entry which is preliminary data.</text>
</comment>
<organism evidence="2 3">
    <name type="scientific">Streptomyces stramineus</name>
    <dbReference type="NCBI Taxonomy" id="173861"/>
    <lineage>
        <taxon>Bacteria</taxon>
        <taxon>Bacillati</taxon>
        <taxon>Actinomycetota</taxon>
        <taxon>Actinomycetes</taxon>
        <taxon>Kitasatosporales</taxon>
        <taxon>Streptomycetaceae</taxon>
        <taxon>Streptomyces</taxon>
    </lineage>
</organism>
<dbReference type="Pfam" id="PF07179">
    <property type="entry name" value="SseB"/>
    <property type="match status" value="1"/>
</dbReference>